<dbReference type="InterPro" id="IPR050275">
    <property type="entry name" value="PGM_Phosphatase"/>
</dbReference>
<dbReference type="OrthoDB" id="496981at2759"/>
<dbReference type="AlphaFoldDB" id="A0A7C8I9V0"/>
<sequence>MPPKLYLVRHAQGEHNATRDYTIHDPLLTATGMSQCRQLQSEFLHHAGIDLVVSSPLRRTIQTAAYSFGPVLARSDVRFILLPGLQEVSDLASDTGHPRQELEGVVADMFKSEDVEIELGKIDFGHVTEGWNDKTGYWAYTRDAISARAADMRNWLFQRPEEQIVIVTHGAFLHFLTEDVTGVKDAMLGTAYKNCEVRTFGFTPQSTDGDAHIVEIGGQKSQVASEAESAGGGEDDLHVVEEVRGVTG</sequence>
<dbReference type="PANTHER" id="PTHR48100">
    <property type="entry name" value="BROAD-SPECIFICITY PHOSPHATASE YOR283W-RELATED"/>
    <property type="match status" value="1"/>
</dbReference>
<keyword evidence="2" id="KW-1185">Reference proteome</keyword>
<dbReference type="SUPFAM" id="SSF53254">
    <property type="entry name" value="Phosphoglycerate mutase-like"/>
    <property type="match status" value="1"/>
</dbReference>
<dbReference type="SMART" id="SM00855">
    <property type="entry name" value="PGAM"/>
    <property type="match status" value="1"/>
</dbReference>
<dbReference type="InterPro" id="IPR013078">
    <property type="entry name" value="His_Pase_superF_clade-1"/>
</dbReference>
<dbReference type="GO" id="GO:0016791">
    <property type="term" value="F:phosphatase activity"/>
    <property type="evidence" value="ECO:0007669"/>
    <property type="project" value="TreeGrafter"/>
</dbReference>
<accession>A0A7C8I9V0</accession>
<dbReference type="InterPro" id="IPR029033">
    <property type="entry name" value="His_PPase_superfam"/>
</dbReference>
<evidence type="ECO:0000313" key="1">
    <source>
        <dbReference type="EMBL" id="KAF2874274.1"/>
    </source>
</evidence>
<organism evidence="1 2">
    <name type="scientific">Massariosphaeria phaeospora</name>
    <dbReference type="NCBI Taxonomy" id="100035"/>
    <lineage>
        <taxon>Eukaryota</taxon>
        <taxon>Fungi</taxon>
        <taxon>Dikarya</taxon>
        <taxon>Ascomycota</taxon>
        <taxon>Pezizomycotina</taxon>
        <taxon>Dothideomycetes</taxon>
        <taxon>Pleosporomycetidae</taxon>
        <taxon>Pleosporales</taxon>
        <taxon>Pleosporales incertae sedis</taxon>
        <taxon>Massariosphaeria</taxon>
    </lineage>
</organism>
<comment type="caution">
    <text evidence="1">The sequence shown here is derived from an EMBL/GenBank/DDBJ whole genome shotgun (WGS) entry which is preliminary data.</text>
</comment>
<protein>
    <submittedName>
        <fullName evidence="1">Histidine phosphatase superfamily</fullName>
    </submittedName>
</protein>
<name>A0A7C8I9V0_9PLEO</name>
<gene>
    <name evidence="1" type="ORF">BDV95DRAFT_328395</name>
</gene>
<dbReference type="CDD" id="cd07067">
    <property type="entry name" value="HP_PGM_like"/>
    <property type="match status" value="1"/>
</dbReference>
<dbReference type="Pfam" id="PF00300">
    <property type="entry name" value="His_Phos_1"/>
    <property type="match status" value="1"/>
</dbReference>
<proteinExistence type="predicted"/>
<dbReference type="Gene3D" id="3.40.50.1240">
    <property type="entry name" value="Phosphoglycerate mutase-like"/>
    <property type="match status" value="1"/>
</dbReference>
<dbReference type="GO" id="GO:0005737">
    <property type="term" value="C:cytoplasm"/>
    <property type="evidence" value="ECO:0007669"/>
    <property type="project" value="TreeGrafter"/>
</dbReference>
<dbReference type="Proteomes" id="UP000481861">
    <property type="component" value="Unassembled WGS sequence"/>
</dbReference>
<dbReference type="EMBL" id="JAADJZ010000006">
    <property type="protein sequence ID" value="KAF2874274.1"/>
    <property type="molecule type" value="Genomic_DNA"/>
</dbReference>
<dbReference type="PANTHER" id="PTHR48100:SF54">
    <property type="entry name" value="PHOSPHATASE SPAC5H10.03-RELATED"/>
    <property type="match status" value="1"/>
</dbReference>
<evidence type="ECO:0000313" key="2">
    <source>
        <dbReference type="Proteomes" id="UP000481861"/>
    </source>
</evidence>
<reference evidence="1 2" key="1">
    <citation type="submission" date="2020-01" db="EMBL/GenBank/DDBJ databases">
        <authorList>
            <consortium name="DOE Joint Genome Institute"/>
            <person name="Haridas S."/>
            <person name="Albert R."/>
            <person name="Binder M."/>
            <person name="Bloem J."/>
            <person name="Labutti K."/>
            <person name="Salamov A."/>
            <person name="Andreopoulos B."/>
            <person name="Baker S.E."/>
            <person name="Barry K."/>
            <person name="Bills G."/>
            <person name="Bluhm B.H."/>
            <person name="Cannon C."/>
            <person name="Castanera R."/>
            <person name="Culley D.E."/>
            <person name="Daum C."/>
            <person name="Ezra D."/>
            <person name="Gonzalez J.B."/>
            <person name="Henrissat B."/>
            <person name="Kuo A."/>
            <person name="Liang C."/>
            <person name="Lipzen A."/>
            <person name="Lutzoni F."/>
            <person name="Magnuson J."/>
            <person name="Mondo S."/>
            <person name="Nolan M."/>
            <person name="Ohm R."/>
            <person name="Pangilinan J."/>
            <person name="Park H.-J.H."/>
            <person name="Ramirez L."/>
            <person name="Alfaro M."/>
            <person name="Sun H."/>
            <person name="Tritt A."/>
            <person name="Yoshinaga Y."/>
            <person name="Zwiers L.-H.L."/>
            <person name="Turgeon B.G."/>
            <person name="Goodwin S.B."/>
            <person name="Spatafora J.W."/>
            <person name="Crous P.W."/>
            <person name="Grigoriev I.V."/>
        </authorList>
    </citation>
    <scope>NUCLEOTIDE SEQUENCE [LARGE SCALE GENOMIC DNA]</scope>
    <source>
        <strain evidence="1 2">CBS 611.86</strain>
    </source>
</reference>